<dbReference type="Pfam" id="PF02518">
    <property type="entry name" value="HATPase_c"/>
    <property type="match status" value="1"/>
</dbReference>
<evidence type="ECO:0000256" key="10">
    <source>
        <dbReference type="ARBA" id="ARBA00023136"/>
    </source>
</evidence>
<evidence type="ECO:0000259" key="13">
    <source>
        <dbReference type="PROSITE" id="PS50885"/>
    </source>
</evidence>
<dbReference type="InterPro" id="IPR004358">
    <property type="entry name" value="Sig_transdc_His_kin-like_C"/>
</dbReference>
<dbReference type="EMBL" id="FNQE01000013">
    <property type="protein sequence ID" value="SDY97602.1"/>
    <property type="molecule type" value="Genomic_DNA"/>
</dbReference>
<feature type="transmembrane region" description="Helical" evidence="11">
    <location>
        <begin position="172"/>
        <end position="191"/>
    </location>
</feature>
<dbReference type="AlphaFoldDB" id="A0A1H3P900"/>
<dbReference type="CDD" id="cd00075">
    <property type="entry name" value="HATPase"/>
    <property type="match status" value="1"/>
</dbReference>
<evidence type="ECO:0000256" key="11">
    <source>
        <dbReference type="SAM" id="Phobius"/>
    </source>
</evidence>
<evidence type="ECO:0000256" key="9">
    <source>
        <dbReference type="ARBA" id="ARBA00023012"/>
    </source>
</evidence>
<dbReference type="Proteomes" id="UP000198625">
    <property type="component" value="Unassembled WGS sequence"/>
</dbReference>
<dbReference type="CDD" id="cd06225">
    <property type="entry name" value="HAMP"/>
    <property type="match status" value="1"/>
</dbReference>
<comment type="subcellular location">
    <subcellularLocation>
        <location evidence="2">Membrane</location>
        <topology evidence="2">Multi-pass membrane protein</topology>
    </subcellularLocation>
</comment>
<dbReference type="SUPFAM" id="SSF47384">
    <property type="entry name" value="Homodimeric domain of signal transducing histidine kinase"/>
    <property type="match status" value="1"/>
</dbReference>
<feature type="domain" description="Histidine kinase" evidence="12">
    <location>
        <begin position="266"/>
        <end position="476"/>
    </location>
</feature>
<dbReference type="RefSeq" id="WP_091729132.1">
    <property type="nucleotide sequence ID" value="NZ_FNQE01000013.1"/>
</dbReference>
<dbReference type="GO" id="GO:0005886">
    <property type="term" value="C:plasma membrane"/>
    <property type="evidence" value="ECO:0007669"/>
    <property type="project" value="TreeGrafter"/>
</dbReference>
<dbReference type="InterPro" id="IPR036097">
    <property type="entry name" value="HisK_dim/P_sf"/>
</dbReference>
<evidence type="ECO:0000313" key="14">
    <source>
        <dbReference type="EMBL" id="SDY97602.1"/>
    </source>
</evidence>
<reference evidence="14 15" key="1">
    <citation type="submission" date="2016-10" db="EMBL/GenBank/DDBJ databases">
        <authorList>
            <person name="de Groot N.N."/>
        </authorList>
    </citation>
    <scope>NUCLEOTIDE SEQUENCE [LARGE SCALE GENOMIC DNA]</scope>
    <source>
        <strain evidence="14 15">DSM 21650</strain>
    </source>
</reference>
<dbReference type="SMART" id="SM00304">
    <property type="entry name" value="HAMP"/>
    <property type="match status" value="1"/>
</dbReference>
<keyword evidence="15" id="KW-1185">Reference proteome</keyword>
<dbReference type="Pfam" id="PF00672">
    <property type="entry name" value="HAMP"/>
    <property type="match status" value="1"/>
</dbReference>
<evidence type="ECO:0000256" key="3">
    <source>
        <dbReference type="ARBA" id="ARBA00012438"/>
    </source>
</evidence>
<keyword evidence="9" id="KW-0902">Two-component regulatory system</keyword>
<dbReference type="InterPro" id="IPR036890">
    <property type="entry name" value="HATPase_C_sf"/>
</dbReference>
<dbReference type="PROSITE" id="PS50109">
    <property type="entry name" value="HIS_KIN"/>
    <property type="match status" value="1"/>
</dbReference>
<keyword evidence="4" id="KW-0597">Phosphoprotein</keyword>
<dbReference type="OrthoDB" id="9786919at2"/>
<dbReference type="PROSITE" id="PS50885">
    <property type="entry name" value="HAMP"/>
    <property type="match status" value="1"/>
</dbReference>
<dbReference type="PANTHER" id="PTHR45528:SF10">
    <property type="entry name" value="METHYL-ACCEPTING CHEMOTAXIS PROTEIN"/>
    <property type="match status" value="1"/>
</dbReference>
<keyword evidence="7 14" id="KW-0418">Kinase</keyword>
<dbReference type="InterPro" id="IPR003661">
    <property type="entry name" value="HisK_dim/P_dom"/>
</dbReference>
<dbReference type="EC" id="2.7.13.3" evidence="3"/>
<dbReference type="PANTHER" id="PTHR45528">
    <property type="entry name" value="SENSOR HISTIDINE KINASE CPXA"/>
    <property type="match status" value="1"/>
</dbReference>
<comment type="catalytic activity">
    <reaction evidence="1">
        <text>ATP + protein L-histidine = ADP + protein N-phospho-L-histidine.</text>
        <dbReference type="EC" id="2.7.13.3"/>
    </reaction>
</comment>
<dbReference type="InterPro" id="IPR003660">
    <property type="entry name" value="HAMP_dom"/>
</dbReference>
<dbReference type="Gene3D" id="3.30.565.10">
    <property type="entry name" value="Histidine kinase-like ATPase, C-terminal domain"/>
    <property type="match status" value="1"/>
</dbReference>
<keyword evidence="10 11" id="KW-0472">Membrane</keyword>
<protein>
    <recommendedName>
        <fullName evidence="3">histidine kinase</fullName>
        <ecNumber evidence="3">2.7.13.3</ecNumber>
    </recommendedName>
</protein>
<evidence type="ECO:0000256" key="5">
    <source>
        <dbReference type="ARBA" id="ARBA00022679"/>
    </source>
</evidence>
<evidence type="ECO:0000259" key="12">
    <source>
        <dbReference type="PROSITE" id="PS50109"/>
    </source>
</evidence>
<feature type="domain" description="HAMP" evidence="13">
    <location>
        <begin position="192"/>
        <end position="244"/>
    </location>
</feature>
<organism evidence="14 15">
    <name type="scientific">Proteiniborus ethanoligenes</name>
    <dbReference type="NCBI Taxonomy" id="415015"/>
    <lineage>
        <taxon>Bacteria</taxon>
        <taxon>Bacillati</taxon>
        <taxon>Bacillota</taxon>
        <taxon>Clostridia</taxon>
        <taxon>Eubacteriales</taxon>
        <taxon>Proteiniborus</taxon>
    </lineage>
</organism>
<dbReference type="SUPFAM" id="SSF158472">
    <property type="entry name" value="HAMP domain-like"/>
    <property type="match status" value="1"/>
</dbReference>
<keyword evidence="6 11" id="KW-0812">Transmembrane</keyword>
<dbReference type="Pfam" id="PF00512">
    <property type="entry name" value="HisKA"/>
    <property type="match status" value="1"/>
</dbReference>
<sequence>MLNTIRGKITTGIILISFIILIIINLTIWKIFEDNLQTSILNDMRRIMSIIHYGLERQVINPQGNINLYNRSNLWSVMNKENLQYDIYLSIKYDSDDYIQFAGDIIDKKSTEKIMEDSDKKSSLLYIHNEGTRYFATYSYPVYLKDKYIGIFVFQKDYLAQYNNNKYLMTRILVIQFILFIIMILVNFIWLKKSTNSLNTLLKGIRFIGEGEFSNRLEAKSNDEVAIIIHHFNKMQDQISTQMEYLQQEKIKSEKLEKASRNFFNYATHEMKTPITSITGYAQLLSQSKIDDKTKDRAYERIITEADRMNKMVQNMLIVAKGKEIEKEHYEYFDLNELMSKIIKEYEVIYNRGKIELNLENESIIILSSEEEIRAVILNLIDNAIKYSVDGQIKIRSYLDNYAYITLENKTLPIPEGIKNTLFEPFVKYNHGNQKQASSGLGLYICRELIEKNNGKLNYNLYGDIISFTIKLPIVTN</sequence>
<evidence type="ECO:0000256" key="7">
    <source>
        <dbReference type="ARBA" id="ARBA00022777"/>
    </source>
</evidence>
<gene>
    <name evidence="14" type="ORF">SAMN05660462_01414</name>
</gene>
<keyword evidence="5" id="KW-0808">Transferase</keyword>
<keyword evidence="8 11" id="KW-1133">Transmembrane helix</keyword>
<evidence type="ECO:0000256" key="2">
    <source>
        <dbReference type="ARBA" id="ARBA00004141"/>
    </source>
</evidence>
<dbReference type="SMART" id="SM00387">
    <property type="entry name" value="HATPase_c"/>
    <property type="match status" value="1"/>
</dbReference>
<dbReference type="PRINTS" id="PR00344">
    <property type="entry name" value="BCTRLSENSOR"/>
</dbReference>
<dbReference type="FunFam" id="1.10.287.130:FF:000001">
    <property type="entry name" value="Two-component sensor histidine kinase"/>
    <property type="match status" value="1"/>
</dbReference>
<feature type="transmembrane region" description="Helical" evidence="11">
    <location>
        <begin position="12"/>
        <end position="32"/>
    </location>
</feature>
<dbReference type="CDD" id="cd00082">
    <property type="entry name" value="HisKA"/>
    <property type="match status" value="1"/>
</dbReference>
<evidence type="ECO:0000256" key="1">
    <source>
        <dbReference type="ARBA" id="ARBA00000085"/>
    </source>
</evidence>
<dbReference type="InterPro" id="IPR005467">
    <property type="entry name" value="His_kinase_dom"/>
</dbReference>
<dbReference type="Gene3D" id="6.10.340.10">
    <property type="match status" value="1"/>
</dbReference>
<dbReference type="SUPFAM" id="SSF55874">
    <property type="entry name" value="ATPase domain of HSP90 chaperone/DNA topoisomerase II/histidine kinase"/>
    <property type="match status" value="1"/>
</dbReference>
<dbReference type="GO" id="GO:0000155">
    <property type="term" value="F:phosphorelay sensor kinase activity"/>
    <property type="evidence" value="ECO:0007669"/>
    <property type="project" value="InterPro"/>
</dbReference>
<name>A0A1H3P900_9FIRM</name>
<accession>A0A1H3P900</accession>
<dbReference type="InterPro" id="IPR050398">
    <property type="entry name" value="HssS/ArlS-like"/>
</dbReference>
<evidence type="ECO:0000256" key="6">
    <source>
        <dbReference type="ARBA" id="ARBA00022692"/>
    </source>
</evidence>
<proteinExistence type="predicted"/>
<evidence type="ECO:0000256" key="8">
    <source>
        <dbReference type="ARBA" id="ARBA00022989"/>
    </source>
</evidence>
<dbReference type="SMART" id="SM00388">
    <property type="entry name" value="HisKA"/>
    <property type="match status" value="1"/>
</dbReference>
<evidence type="ECO:0000256" key="4">
    <source>
        <dbReference type="ARBA" id="ARBA00022553"/>
    </source>
</evidence>
<dbReference type="Gene3D" id="1.10.287.130">
    <property type="match status" value="1"/>
</dbReference>
<dbReference type="STRING" id="415015.SAMN05660462_01414"/>
<evidence type="ECO:0000313" key="15">
    <source>
        <dbReference type="Proteomes" id="UP000198625"/>
    </source>
</evidence>
<dbReference type="InterPro" id="IPR003594">
    <property type="entry name" value="HATPase_dom"/>
</dbReference>